<dbReference type="SMART" id="SM00584">
    <property type="entry name" value="TLDc"/>
    <property type="match status" value="1"/>
</dbReference>
<dbReference type="PANTHER" id="PTHR23354:SF108">
    <property type="entry name" value="RE10231P"/>
    <property type="match status" value="1"/>
</dbReference>
<keyword evidence="4" id="KW-1185">Reference proteome</keyword>
<protein>
    <recommendedName>
        <fullName evidence="2">TLDc domain-containing protein</fullName>
    </recommendedName>
</protein>
<feature type="compositionally biased region" description="Basic and acidic residues" evidence="1">
    <location>
        <begin position="7"/>
        <end position="20"/>
    </location>
</feature>
<dbReference type="PROSITE" id="PS51886">
    <property type="entry name" value="TLDC"/>
    <property type="match status" value="1"/>
</dbReference>
<dbReference type="EMBL" id="JPKZ01000200">
    <property type="protein sequence ID" value="KHN88618.1"/>
    <property type="molecule type" value="Genomic_DNA"/>
</dbReference>
<reference evidence="3 4" key="1">
    <citation type="submission" date="2014-11" db="EMBL/GenBank/DDBJ databases">
        <title>Genetic blueprint of the zoonotic pathogen Toxocara canis.</title>
        <authorList>
            <person name="Zhu X.-Q."/>
            <person name="Korhonen P.K."/>
            <person name="Cai H."/>
            <person name="Young N.D."/>
            <person name="Nejsum P."/>
            <person name="von Samson-Himmelstjerna G."/>
            <person name="Boag P.R."/>
            <person name="Tan P."/>
            <person name="Li Q."/>
            <person name="Min J."/>
            <person name="Yang Y."/>
            <person name="Wang X."/>
            <person name="Fang X."/>
            <person name="Hall R.S."/>
            <person name="Hofmann A."/>
            <person name="Sternberg P.W."/>
            <person name="Jex A.R."/>
            <person name="Gasser R.B."/>
        </authorList>
    </citation>
    <scope>NUCLEOTIDE SEQUENCE [LARGE SCALE GENOMIC DNA]</scope>
    <source>
        <strain evidence="3">PN_DK_2014</strain>
    </source>
</reference>
<proteinExistence type="predicted"/>
<sequence length="383" mass="43290">MGAGESKSIKEEKPSMESEKHVDQRVVIAFNALSQGGETVSCKLFTDKFGEGLGSDLWKYLSDSASEKWQMDLAHFARHFLSLIGPSTDRYVEMLLPAEHILEVCARCAGVVDICEGDEQFLLALATHMGKTGNALASLTNWKNEYCSRICDAVQARVMNAFSLATTPIFVDYSSDILSRTQMWFIHSSLPEIYFSKCKTAGVGSSLRYWTLLYSSFEQGISVTRFEANVFDYRGPTVAIFQLKDGAVLVLAVDQEWRNSGSTFGSSNSVFMQLMPEFKRVQKSSSIYCNFKLRNFPMKLTFDRHMTIDKEMSQVIAVEVFGCSGAETLQEQQKQKEWQRRQIEKNKKVPLPGKWDDNPDKFLLELGGAYSTADRREVFSRDD</sequence>
<feature type="domain" description="TLDc" evidence="2">
    <location>
        <begin position="176"/>
        <end position="324"/>
    </location>
</feature>
<accession>A0A0B2W3Q3</accession>
<evidence type="ECO:0000259" key="2">
    <source>
        <dbReference type="PROSITE" id="PS51886"/>
    </source>
</evidence>
<dbReference type="PANTHER" id="PTHR23354">
    <property type="entry name" value="NUCLEOLAR PROTEIN 7/ESTROGEN RECEPTOR COACTIVATOR-RELATED"/>
    <property type="match status" value="1"/>
</dbReference>
<evidence type="ECO:0000313" key="3">
    <source>
        <dbReference type="EMBL" id="KHN88618.1"/>
    </source>
</evidence>
<name>A0A0B2W3Q3_TOXCA</name>
<dbReference type="Pfam" id="PF07534">
    <property type="entry name" value="TLD"/>
    <property type="match status" value="1"/>
</dbReference>
<organism evidence="3 4">
    <name type="scientific">Toxocara canis</name>
    <name type="common">Canine roundworm</name>
    <dbReference type="NCBI Taxonomy" id="6265"/>
    <lineage>
        <taxon>Eukaryota</taxon>
        <taxon>Metazoa</taxon>
        <taxon>Ecdysozoa</taxon>
        <taxon>Nematoda</taxon>
        <taxon>Chromadorea</taxon>
        <taxon>Rhabditida</taxon>
        <taxon>Spirurina</taxon>
        <taxon>Ascaridomorpha</taxon>
        <taxon>Ascaridoidea</taxon>
        <taxon>Toxocaridae</taxon>
        <taxon>Toxocara</taxon>
    </lineage>
</organism>
<dbReference type="OMA" id="ILQPVHH"/>
<comment type="caution">
    <text evidence="3">The sequence shown here is derived from an EMBL/GenBank/DDBJ whole genome shotgun (WGS) entry which is preliminary data.</text>
</comment>
<gene>
    <name evidence="3" type="ORF">Tcan_17755</name>
</gene>
<dbReference type="AlphaFoldDB" id="A0A0B2W3Q3"/>
<evidence type="ECO:0000256" key="1">
    <source>
        <dbReference type="SAM" id="MobiDB-lite"/>
    </source>
</evidence>
<dbReference type="Proteomes" id="UP000031036">
    <property type="component" value="Unassembled WGS sequence"/>
</dbReference>
<evidence type="ECO:0000313" key="4">
    <source>
        <dbReference type="Proteomes" id="UP000031036"/>
    </source>
</evidence>
<dbReference type="OrthoDB" id="289228at2759"/>
<feature type="region of interest" description="Disordered" evidence="1">
    <location>
        <begin position="1"/>
        <end position="20"/>
    </location>
</feature>
<dbReference type="InterPro" id="IPR006571">
    <property type="entry name" value="TLDc_dom"/>
</dbReference>